<evidence type="ECO:0000313" key="2">
    <source>
        <dbReference type="Proteomes" id="UP000069773"/>
    </source>
</evidence>
<proteinExistence type="predicted"/>
<evidence type="ECO:0000313" key="1">
    <source>
        <dbReference type="EMBL" id="GAT07635.1"/>
    </source>
</evidence>
<name>A0ABQ0KDZ7_MYCNV</name>
<protein>
    <submittedName>
        <fullName evidence="1">Mucin-1</fullName>
    </submittedName>
</protein>
<accession>A0ABQ0KDZ7</accession>
<reference evidence="1 2" key="1">
    <citation type="journal article" date="2016" name="Genome Announc.">
        <title>Draft Genome Sequences of Five Rapidly Growing Mycobacterium Species, M. thermoresistibile, M. fortuitum subsp. acetamidolyticum, M. canariasense, M. brisbanense, and M. novocastrense.</title>
        <authorList>
            <person name="Katahira K."/>
            <person name="Ogura Y."/>
            <person name="Gotoh Y."/>
            <person name="Hayashi T."/>
        </authorList>
    </citation>
    <scope>NUCLEOTIDE SEQUENCE [LARGE SCALE GENOMIC DNA]</scope>
    <source>
        <strain evidence="1 2">JCM18114</strain>
    </source>
</reference>
<dbReference type="EMBL" id="BCTA01000012">
    <property type="protein sequence ID" value="GAT07635.1"/>
    <property type="molecule type" value="Genomic_DNA"/>
</dbReference>
<organism evidence="1 2">
    <name type="scientific">Mycolicibacterium novocastrense</name>
    <name type="common">Mycobacterium novocastrense</name>
    <dbReference type="NCBI Taxonomy" id="59813"/>
    <lineage>
        <taxon>Bacteria</taxon>
        <taxon>Bacillati</taxon>
        <taxon>Actinomycetota</taxon>
        <taxon>Actinomycetes</taxon>
        <taxon>Mycobacteriales</taxon>
        <taxon>Mycobacteriaceae</taxon>
        <taxon>Mycolicibacterium</taxon>
    </lineage>
</organism>
<sequence>MAVSPDLPGAIAARDRMLAISADPDLSREAKLFALCLLAYLVDPQRNNGDRQRSWTQAVGEMMDPPDSNVRRVYRPSQVVRAVIADDIPRYEIPYSRGRCPVPKTRGKNAGKPCGRYPAHHWIDRDPQTGEATEVGYCRDHYNPQAEQRAQDRVQQWKANGEPVPAANKGGVLARHFNTDWAKLYAWADPGRQPLPDGKAPTPPRPRLTLIRGQADVNHAGPGLVDDHRAPALRAVGGTGARGWMS</sequence>
<dbReference type="Proteomes" id="UP000069773">
    <property type="component" value="Unassembled WGS sequence"/>
</dbReference>
<keyword evidence="2" id="KW-1185">Reference proteome</keyword>
<gene>
    <name evidence="1" type="ORF">RMCN_0768</name>
</gene>
<comment type="caution">
    <text evidence="1">The sequence shown here is derived from an EMBL/GenBank/DDBJ whole genome shotgun (WGS) entry which is preliminary data.</text>
</comment>